<accession>A0AA95SQM8</accession>
<dbReference type="InterPro" id="IPR015797">
    <property type="entry name" value="NUDIX_hydrolase-like_dom_sf"/>
</dbReference>
<dbReference type="SUPFAM" id="SSF55811">
    <property type="entry name" value="Nudix"/>
    <property type="match status" value="1"/>
</dbReference>
<evidence type="ECO:0000313" key="2">
    <source>
        <dbReference type="EMBL" id="WIT13625.1"/>
    </source>
</evidence>
<organism evidence="2 3">
    <name type="scientific">Paucibacter sediminis</name>
    <dbReference type="NCBI Taxonomy" id="3019553"/>
    <lineage>
        <taxon>Bacteria</taxon>
        <taxon>Pseudomonadati</taxon>
        <taxon>Pseudomonadota</taxon>
        <taxon>Betaproteobacteria</taxon>
        <taxon>Burkholderiales</taxon>
        <taxon>Sphaerotilaceae</taxon>
        <taxon>Roseateles</taxon>
    </lineage>
</organism>
<keyword evidence="3" id="KW-1185">Reference proteome</keyword>
<dbReference type="EMBL" id="CP116346">
    <property type="protein sequence ID" value="WIT13625.1"/>
    <property type="molecule type" value="Genomic_DNA"/>
</dbReference>
<dbReference type="Pfam" id="PF00293">
    <property type="entry name" value="NUDIX"/>
    <property type="match status" value="1"/>
</dbReference>
<gene>
    <name evidence="2" type="ORF">PFX98_08405</name>
</gene>
<proteinExistence type="predicted"/>
<dbReference type="GO" id="GO:0016787">
    <property type="term" value="F:hydrolase activity"/>
    <property type="evidence" value="ECO:0007669"/>
    <property type="project" value="UniProtKB-KW"/>
</dbReference>
<dbReference type="AlphaFoldDB" id="A0AA95SQM8"/>
<dbReference type="KEGG" id="pais:PFX98_08405"/>
<dbReference type="Proteomes" id="UP001177769">
    <property type="component" value="Chromosome"/>
</dbReference>
<protein>
    <submittedName>
        <fullName evidence="2">NUDIX hydrolase</fullName>
    </submittedName>
</protein>
<dbReference type="RefSeq" id="WP_285234743.1">
    <property type="nucleotide sequence ID" value="NZ_CP116346.1"/>
</dbReference>
<evidence type="ECO:0000259" key="1">
    <source>
        <dbReference type="PROSITE" id="PS51462"/>
    </source>
</evidence>
<reference evidence="2" key="1">
    <citation type="submission" date="2023-01" db="EMBL/GenBank/DDBJ databases">
        <title>Whole genome sequence of Paucibacter sp. S2-9 isolated from pond sediment.</title>
        <authorList>
            <person name="Jung J.Y."/>
        </authorList>
    </citation>
    <scope>NUCLEOTIDE SEQUENCE</scope>
    <source>
        <strain evidence="2">S2-9</strain>
    </source>
</reference>
<name>A0AA95SQM8_9BURK</name>
<evidence type="ECO:0000313" key="3">
    <source>
        <dbReference type="Proteomes" id="UP001177769"/>
    </source>
</evidence>
<feature type="domain" description="Nudix hydrolase" evidence="1">
    <location>
        <begin position="46"/>
        <end position="176"/>
    </location>
</feature>
<dbReference type="PANTHER" id="PTHR43736:SF1">
    <property type="entry name" value="DIHYDRONEOPTERIN TRIPHOSPHATE DIPHOSPHATASE"/>
    <property type="match status" value="1"/>
</dbReference>
<sequence>MRQQIYSEIEAIVPLDALEVEHRADALAWVESGVELCRLAKPATPPKHLVSYFAVVDGESILLVDHKNAQLWLPSGGHVEPGEHPRNTVARELVEELRFKASHEIGPPLMITLAETVGLTAGHTDVSLWYVVRAERGQVLKYDEDEFNGVSWFSFSDVPFGRTDPHMHRFIQKLRPSQSLEPTRVGRPPLAAQLQR</sequence>
<keyword evidence="2" id="KW-0378">Hydrolase</keyword>
<dbReference type="PROSITE" id="PS51462">
    <property type="entry name" value="NUDIX"/>
    <property type="match status" value="1"/>
</dbReference>
<dbReference type="InterPro" id="IPR000086">
    <property type="entry name" value="NUDIX_hydrolase_dom"/>
</dbReference>
<dbReference type="Gene3D" id="3.90.79.10">
    <property type="entry name" value="Nucleoside Triphosphate Pyrophosphohydrolase"/>
    <property type="match status" value="1"/>
</dbReference>
<dbReference type="PANTHER" id="PTHR43736">
    <property type="entry name" value="ADP-RIBOSE PYROPHOSPHATASE"/>
    <property type="match status" value="1"/>
</dbReference>